<feature type="transmembrane region" description="Helical" evidence="6">
    <location>
        <begin position="183"/>
        <end position="203"/>
    </location>
</feature>
<dbReference type="InterPro" id="IPR007267">
    <property type="entry name" value="GtrA_DPMS_TM"/>
</dbReference>
<comment type="caution">
    <text evidence="8">The sequence shown here is derived from an EMBL/GenBank/DDBJ whole genome shotgun (WGS) entry which is preliminary data.</text>
</comment>
<feature type="compositionally biased region" description="Gly residues" evidence="5">
    <location>
        <begin position="56"/>
        <end position="66"/>
    </location>
</feature>
<keyword evidence="3 6" id="KW-1133">Transmembrane helix</keyword>
<evidence type="ECO:0000256" key="3">
    <source>
        <dbReference type="ARBA" id="ARBA00022989"/>
    </source>
</evidence>
<evidence type="ECO:0000256" key="6">
    <source>
        <dbReference type="SAM" id="Phobius"/>
    </source>
</evidence>
<feature type="domain" description="GtrA/DPMS transmembrane" evidence="7">
    <location>
        <begin position="116"/>
        <end position="202"/>
    </location>
</feature>
<evidence type="ECO:0000256" key="5">
    <source>
        <dbReference type="SAM" id="MobiDB-lite"/>
    </source>
</evidence>
<proteinExistence type="predicted"/>
<evidence type="ECO:0000313" key="9">
    <source>
        <dbReference type="Proteomes" id="UP000272481"/>
    </source>
</evidence>
<keyword evidence="2 6" id="KW-0812">Transmembrane</keyword>
<reference evidence="8 9" key="1">
    <citation type="submission" date="2018-12" db="EMBL/GenBank/DDBJ databases">
        <title>Comparitive functional genomics of dry heat resistant strains isolated from the viking spacecraft.</title>
        <authorList>
            <person name="Seuylemezian A."/>
            <person name="Vaishampayan P."/>
        </authorList>
    </citation>
    <scope>NUCLEOTIDE SEQUENCE [LARGE SCALE GENOMIC DNA]</scope>
    <source>
        <strain evidence="8 9">M6-11</strain>
    </source>
</reference>
<keyword evidence="9" id="KW-1185">Reference proteome</keyword>
<dbReference type="Pfam" id="PF04138">
    <property type="entry name" value="GtrA_DPMS_TM"/>
    <property type="match status" value="1"/>
</dbReference>
<name>A0ABX9ZAI9_9BACL</name>
<feature type="transmembrane region" description="Helical" evidence="6">
    <location>
        <begin position="155"/>
        <end position="177"/>
    </location>
</feature>
<accession>A0ABX9ZAI9</accession>
<gene>
    <name evidence="8" type="ORF">EJA12_14405</name>
</gene>
<keyword evidence="4 6" id="KW-0472">Membrane</keyword>
<protein>
    <submittedName>
        <fullName evidence="8">GtrA family protein</fullName>
    </submittedName>
</protein>
<evidence type="ECO:0000259" key="7">
    <source>
        <dbReference type="Pfam" id="PF04138"/>
    </source>
</evidence>
<feature type="transmembrane region" description="Helical" evidence="6">
    <location>
        <begin position="115"/>
        <end position="134"/>
    </location>
</feature>
<evidence type="ECO:0000256" key="1">
    <source>
        <dbReference type="ARBA" id="ARBA00004141"/>
    </source>
</evidence>
<evidence type="ECO:0000313" key="8">
    <source>
        <dbReference type="EMBL" id="RSK24257.1"/>
    </source>
</evidence>
<dbReference type="Proteomes" id="UP000272481">
    <property type="component" value="Unassembled WGS sequence"/>
</dbReference>
<dbReference type="EMBL" id="RWGW01000030">
    <property type="protein sequence ID" value="RSK24257.1"/>
    <property type="molecule type" value="Genomic_DNA"/>
</dbReference>
<feature type="transmembrane region" description="Helical" evidence="6">
    <location>
        <begin position="81"/>
        <end position="103"/>
    </location>
</feature>
<comment type="subcellular location">
    <subcellularLocation>
        <location evidence="1">Membrane</location>
        <topology evidence="1">Multi-pass membrane protein</topology>
    </subcellularLocation>
</comment>
<evidence type="ECO:0000256" key="2">
    <source>
        <dbReference type="ARBA" id="ARBA00022692"/>
    </source>
</evidence>
<feature type="region of interest" description="Disordered" evidence="5">
    <location>
        <begin position="48"/>
        <end position="67"/>
    </location>
</feature>
<sequence>MFIPPIMSADFSIEGKPEGKARGKVKIFLRSGEKSPTVREISLRCREISSPRPGSPGSGKGMGPMKGGAAMKRIRKETYRTFSWFTLSAIASFTIDIGLFWVFSKWLKEDSPVMYITFATVIARTISAVFNYTVNRRLVFQSGSKNSFLKYAALVLFNMAASAAFVTVLHFLFRFINETTLKVLVDFGLFIAGFLIQRAWVFAGKQGDRLSEKGH</sequence>
<evidence type="ECO:0000256" key="4">
    <source>
        <dbReference type="ARBA" id="ARBA00023136"/>
    </source>
</evidence>
<organism evidence="8 9">
    <name type="scientific">Bhargavaea beijingensis</name>
    <dbReference type="NCBI Taxonomy" id="426756"/>
    <lineage>
        <taxon>Bacteria</taxon>
        <taxon>Bacillati</taxon>
        <taxon>Bacillota</taxon>
        <taxon>Bacilli</taxon>
        <taxon>Bacillales</taxon>
        <taxon>Caryophanaceae</taxon>
        <taxon>Bhargavaea</taxon>
    </lineage>
</organism>